<sequence>RGSIKMAKDNADNKIMAEKVSKVREVISNVSKNDIILALHSHDLDVARTIAALMDGGALDEWECAGGSAGKNKKKANNNSKKPVEAPKSEAPAAKPAVVSAPSAPIAPSVPLTSQVKKAPVANGINGSEKKNADVSSIDGALSRQTQFVSQWQKECSAGKQNIIATMKSLRAVVEERENMLLAELARQEASSSRLFANHKQTIETLRAKAASGKDVTVELKAIAKQEEDLLKSDVFSYDMTSIVNQISSFGRIFSTGVLPTASASASAVSASPISPPPMKHSGSRSSLVSSVGDDSGLGQGSPVPPEKVAKPVSGGAGPIQVASADGFSADQLAAIQKQVQDSLAASGISTDILMGVSAGAEVIRRPNKPKGPKGAERKNNNNGAAKKNGSNLQLSIFN</sequence>
<dbReference type="InterPro" id="IPR009816">
    <property type="entry name" value="SPATS2-like"/>
</dbReference>
<evidence type="ECO:0000256" key="1">
    <source>
        <dbReference type="ARBA" id="ARBA00007105"/>
    </source>
</evidence>
<feature type="compositionally biased region" description="Low complexity" evidence="2">
    <location>
        <begin position="381"/>
        <end position="392"/>
    </location>
</feature>
<dbReference type="PANTHER" id="PTHR15623">
    <property type="entry name" value="SPERMATOGENESIS-ASSOCIATED SERINE-RICH PROTEIN 2-RELATED"/>
    <property type="match status" value="1"/>
</dbReference>
<evidence type="ECO:0008006" key="5">
    <source>
        <dbReference type="Google" id="ProtNLM"/>
    </source>
</evidence>
<evidence type="ECO:0000313" key="3">
    <source>
        <dbReference type="EMBL" id="GMT29540.1"/>
    </source>
</evidence>
<dbReference type="Proteomes" id="UP001432322">
    <property type="component" value="Unassembled WGS sequence"/>
</dbReference>
<feature type="region of interest" description="Disordered" evidence="2">
    <location>
        <begin position="67"/>
        <end position="96"/>
    </location>
</feature>
<dbReference type="SUPFAM" id="SSF46934">
    <property type="entry name" value="UBA-like"/>
    <property type="match status" value="1"/>
</dbReference>
<evidence type="ECO:0000313" key="4">
    <source>
        <dbReference type="Proteomes" id="UP001432322"/>
    </source>
</evidence>
<reference evidence="3" key="1">
    <citation type="submission" date="2023-10" db="EMBL/GenBank/DDBJ databases">
        <title>Genome assembly of Pristionchus species.</title>
        <authorList>
            <person name="Yoshida K."/>
            <person name="Sommer R.J."/>
        </authorList>
    </citation>
    <scope>NUCLEOTIDE SEQUENCE</scope>
    <source>
        <strain evidence="3">RS5133</strain>
    </source>
</reference>
<dbReference type="GO" id="GO:0005737">
    <property type="term" value="C:cytoplasm"/>
    <property type="evidence" value="ECO:0007669"/>
    <property type="project" value="TreeGrafter"/>
</dbReference>
<feature type="region of interest" description="Disordered" evidence="2">
    <location>
        <begin position="364"/>
        <end position="399"/>
    </location>
</feature>
<comment type="caution">
    <text evidence="3">The sequence shown here is derived from an EMBL/GenBank/DDBJ whole genome shotgun (WGS) entry which is preliminary data.</text>
</comment>
<feature type="region of interest" description="Disordered" evidence="2">
    <location>
        <begin position="268"/>
        <end position="315"/>
    </location>
</feature>
<name>A0AAV5WCW1_9BILA</name>
<evidence type="ECO:0000256" key="2">
    <source>
        <dbReference type="SAM" id="MobiDB-lite"/>
    </source>
</evidence>
<feature type="non-terminal residue" evidence="3">
    <location>
        <position position="1"/>
    </location>
</feature>
<gene>
    <name evidence="3" type="ORF">PFISCL1PPCAC_20837</name>
</gene>
<keyword evidence="4" id="KW-1185">Reference proteome</keyword>
<protein>
    <recommendedName>
        <fullName evidence="5">CUE domain-containing protein</fullName>
    </recommendedName>
</protein>
<dbReference type="PANTHER" id="PTHR15623:SF11">
    <property type="entry name" value="SPERMATOGENESIS-ASSOCIATED SERINE-RICH PROTEIN 2"/>
    <property type="match status" value="1"/>
</dbReference>
<dbReference type="AlphaFoldDB" id="A0AAV5WCW1"/>
<feature type="compositionally biased region" description="Low complexity" evidence="2">
    <location>
        <begin position="284"/>
        <end position="297"/>
    </location>
</feature>
<comment type="similarity">
    <text evidence="1">Belongs to the SPATS2 family.</text>
</comment>
<proteinExistence type="inferred from homology"/>
<dbReference type="EMBL" id="BTSY01000005">
    <property type="protein sequence ID" value="GMT29540.1"/>
    <property type="molecule type" value="Genomic_DNA"/>
</dbReference>
<organism evidence="3 4">
    <name type="scientific">Pristionchus fissidentatus</name>
    <dbReference type="NCBI Taxonomy" id="1538716"/>
    <lineage>
        <taxon>Eukaryota</taxon>
        <taxon>Metazoa</taxon>
        <taxon>Ecdysozoa</taxon>
        <taxon>Nematoda</taxon>
        <taxon>Chromadorea</taxon>
        <taxon>Rhabditida</taxon>
        <taxon>Rhabditina</taxon>
        <taxon>Diplogasteromorpha</taxon>
        <taxon>Diplogasteroidea</taxon>
        <taxon>Neodiplogasteridae</taxon>
        <taxon>Pristionchus</taxon>
    </lineage>
</organism>
<accession>A0AAV5WCW1</accession>
<dbReference type="InterPro" id="IPR009060">
    <property type="entry name" value="UBA-like_sf"/>
</dbReference>